<protein>
    <submittedName>
        <fullName evidence="8">Pyridine nucleotide-disulfide oxidoreductase</fullName>
    </submittedName>
</protein>
<dbReference type="InterPro" id="IPR016156">
    <property type="entry name" value="FAD/NAD-linked_Rdtase_dimer_sf"/>
</dbReference>
<proteinExistence type="inferred from homology"/>
<evidence type="ECO:0000256" key="2">
    <source>
        <dbReference type="ARBA" id="ARBA00022630"/>
    </source>
</evidence>
<dbReference type="SUPFAM" id="SSF51905">
    <property type="entry name" value="FAD/NAD(P)-binding domain"/>
    <property type="match status" value="1"/>
</dbReference>
<keyword evidence="4" id="KW-0547">Nucleotide-binding</keyword>
<dbReference type="RefSeq" id="WP_043403387.1">
    <property type="nucleotide sequence ID" value="NZ_JPMI01000222.1"/>
</dbReference>
<feature type="domain" description="Pyridine nucleotide-disulphide oxidoreductase dimerisation" evidence="6">
    <location>
        <begin position="349"/>
        <end position="455"/>
    </location>
</feature>
<dbReference type="Pfam" id="PF02852">
    <property type="entry name" value="Pyr_redox_dim"/>
    <property type="match status" value="1"/>
</dbReference>
<comment type="caution">
    <text evidence="8">The sequence shown here is derived from an EMBL/GenBank/DDBJ whole genome shotgun (WGS) entry which is preliminary data.</text>
</comment>
<dbReference type="InterPro" id="IPR023753">
    <property type="entry name" value="FAD/NAD-binding_dom"/>
</dbReference>
<keyword evidence="3 4" id="KW-0274">FAD</keyword>
<dbReference type="GO" id="GO:0003955">
    <property type="term" value="F:NAD(P)H dehydrogenase (quinone) activity"/>
    <property type="evidence" value="ECO:0007669"/>
    <property type="project" value="TreeGrafter"/>
</dbReference>
<gene>
    <name evidence="8" type="ORF">Q664_30500</name>
</gene>
<keyword evidence="4" id="KW-0520">NAD</keyword>
<evidence type="ECO:0000259" key="7">
    <source>
        <dbReference type="Pfam" id="PF07992"/>
    </source>
</evidence>
<feature type="binding site" evidence="4">
    <location>
        <position position="313"/>
    </location>
    <ligand>
        <name>FAD</name>
        <dbReference type="ChEBI" id="CHEBI:57692"/>
    </ligand>
</feature>
<organism evidence="8 9">
    <name type="scientific">Archangium violaceum Cb vi76</name>
    <dbReference type="NCBI Taxonomy" id="1406225"/>
    <lineage>
        <taxon>Bacteria</taxon>
        <taxon>Pseudomonadati</taxon>
        <taxon>Myxococcota</taxon>
        <taxon>Myxococcia</taxon>
        <taxon>Myxococcales</taxon>
        <taxon>Cystobacterineae</taxon>
        <taxon>Archangiaceae</taxon>
        <taxon>Archangium</taxon>
    </lineage>
</organism>
<dbReference type="SUPFAM" id="SSF55424">
    <property type="entry name" value="FAD/NAD-linked reductases, dimerisation (C-terminal) domain"/>
    <property type="match status" value="1"/>
</dbReference>
<feature type="binding site" evidence="4">
    <location>
        <position position="51"/>
    </location>
    <ligand>
        <name>FAD</name>
        <dbReference type="ChEBI" id="CHEBI:57692"/>
    </ligand>
</feature>
<evidence type="ECO:0000256" key="4">
    <source>
        <dbReference type="PIRSR" id="PIRSR000350-3"/>
    </source>
</evidence>
<dbReference type="Gene3D" id="3.50.50.60">
    <property type="entry name" value="FAD/NAD(P)-binding domain"/>
    <property type="match status" value="2"/>
</dbReference>
<dbReference type="PANTHER" id="PTHR43014:SF2">
    <property type="entry name" value="MERCURIC REDUCTASE"/>
    <property type="match status" value="1"/>
</dbReference>
<dbReference type="PANTHER" id="PTHR43014">
    <property type="entry name" value="MERCURIC REDUCTASE"/>
    <property type="match status" value="1"/>
</dbReference>
<dbReference type="PRINTS" id="PR00368">
    <property type="entry name" value="FADPNR"/>
</dbReference>
<feature type="binding site" evidence="4">
    <location>
        <position position="114"/>
    </location>
    <ligand>
        <name>FAD</name>
        <dbReference type="ChEBI" id="CHEBI:57692"/>
    </ligand>
</feature>
<name>A0A084SNS8_9BACT</name>
<feature type="disulfide bond" description="Redox-active" evidence="5">
    <location>
        <begin position="42"/>
        <end position="47"/>
    </location>
</feature>
<evidence type="ECO:0000256" key="1">
    <source>
        <dbReference type="ARBA" id="ARBA00007532"/>
    </source>
</evidence>
<dbReference type="PRINTS" id="PR00411">
    <property type="entry name" value="PNDRDTASEI"/>
</dbReference>
<dbReference type="EMBL" id="JPMI01000222">
    <property type="protein sequence ID" value="KFA90113.1"/>
    <property type="molecule type" value="Genomic_DNA"/>
</dbReference>
<evidence type="ECO:0000259" key="6">
    <source>
        <dbReference type="Pfam" id="PF02852"/>
    </source>
</evidence>
<evidence type="ECO:0000256" key="5">
    <source>
        <dbReference type="PIRSR" id="PIRSR000350-4"/>
    </source>
</evidence>
<dbReference type="Pfam" id="PF07992">
    <property type="entry name" value="Pyr_redox_2"/>
    <property type="match status" value="1"/>
</dbReference>
<dbReference type="GO" id="GO:0050660">
    <property type="term" value="F:flavin adenine dinucleotide binding"/>
    <property type="evidence" value="ECO:0007669"/>
    <property type="project" value="TreeGrafter"/>
</dbReference>
<sequence>MADAFDVVVIGGGPAGENVAARTAAGGLATALVEMELLGGECSFWACVPSKALLRPSEVHWMARHSPGVREVVKQPLDASAVLAYRDKMVHGYDDKGQAEWARGAKIELVRGHGRLAGPRVVRVTTRDGATRELTARRAVVLATGSRARIPDIPGLREAKPWTNREGTGAKKVPRRLAVLGGGVVATELSQAWKALGAEEVTLIQRGGHILSRLEPFAAGLVEKALRESGVTVRTRTQVTRVHRSGGQGEATLTLDSGETLRADEILVALGREVTTRDVGLETVGLTPGKPVEVDDLLRARGVEGGWLYACGDVNGRNLLTHMGKYQARLAGDNILGRQEEAWADARATPQVIFTHPQVGAVGLTEAEARERGLQVRTVQVDLDSVAGTSLLGQGFEGGVKLVVDEQRRVILGATFVGPGVGEMLHAATIAVAGEVPLDRLWHSVPAFPSVSEVWLRLLEAYGL</sequence>
<dbReference type="InterPro" id="IPR036188">
    <property type="entry name" value="FAD/NAD-bd_sf"/>
</dbReference>
<feature type="binding site" evidence="4">
    <location>
        <begin position="144"/>
        <end position="146"/>
    </location>
    <ligand>
        <name>FAD</name>
        <dbReference type="ChEBI" id="CHEBI:57692"/>
    </ligand>
</feature>
<reference evidence="8 9" key="1">
    <citation type="submission" date="2014-07" db="EMBL/GenBank/DDBJ databases">
        <title>Draft Genome Sequence of Gephyronic Acid Producer, Cystobacter violaceus Strain Cb vi76.</title>
        <authorList>
            <person name="Stevens D.C."/>
            <person name="Young J."/>
            <person name="Carmichael R."/>
            <person name="Tan J."/>
            <person name="Taylor R.E."/>
        </authorList>
    </citation>
    <scope>NUCLEOTIDE SEQUENCE [LARGE SCALE GENOMIC DNA]</scope>
    <source>
        <strain evidence="8 9">Cb vi76</strain>
    </source>
</reference>
<evidence type="ECO:0000256" key="3">
    <source>
        <dbReference type="ARBA" id="ARBA00022827"/>
    </source>
</evidence>
<evidence type="ECO:0000313" key="8">
    <source>
        <dbReference type="EMBL" id="KFA90113.1"/>
    </source>
</evidence>
<dbReference type="InterPro" id="IPR004099">
    <property type="entry name" value="Pyr_nucl-diS_OxRdtase_dimer"/>
</dbReference>
<dbReference type="Gene3D" id="3.30.390.30">
    <property type="match status" value="1"/>
</dbReference>
<evidence type="ECO:0000313" key="9">
    <source>
        <dbReference type="Proteomes" id="UP000028547"/>
    </source>
</evidence>
<comment type="cofactor">
    <cofactor evidence="4">
        <name>FAD</name>
        <dbReference type="ChEBI" id="CHEBI:57692"/>
    </cofactor>
    <text evidence="4">Binds 1 FAD per subunit.</text>
</comment>
<feature type="domain" description="FAD/NAD(P)-binding" evidence="7">
    <location>
        <begin position="5"/>
        <end position="320"/>
    </location>
</feature>
<feature type="binding site" evidence="4">
    <location>
        <begin position="181"/>
        <end position="188"/>
    </location>
    <ligand>
        <name>NAD(+)</name>
        <dbReference type="ChEBI" id="CHEBI:57540"/>
    </ligand>
</feature>
<accession>A0A084SNS8</accession>
<dbReference type="AlphaFoldDB" id="A0A084SNS8"/>
<comment type="similarity">
    <text evidence="1">Belongs to the class-I pyridine nucleotide-disulfide oxidoreductase family.</text>
</comment>
<dbReference type="InterPro" id="IPR001100">
    <property type="entry name" value="Pyr_nuc-diS_OxRdtase"/>
</dbReference>
<keyword evidence="2" id="KW-0285">Flavoprotein</keyword>
<dbReference type="Proteomes" id="UP000028547">
    <property type="component" value="Unassembled WGS sequence"/>
</dbReference>
<feature type="binding site" evidence="4">
    <location>
        <position position="271"/>
    </location>
    <ligand>
        <name>NAD(+)</name>
        <dbReference type="ChEBI" id="CHEBI:57540"/>
    </ligand>
</feature>
<dbReference type="PIRSF" id="PIRSF000350">
    <property type="entry name" value="Mercury_reductase_MerA"/>
    <property type="match status" value="1"/>
</dbReference>